<proteinExistence type="predicted"/>
<evidence type="ECO:0000313" key="2">
    <source>
        <dbReference type="Proteomes" id="UP000706525"/>
    </source>
</evidence>
<comment type="caution">
    <text evidence="1">The sequence shown here is derived from an EMBL/GenBank/DDBJ whole genome shotgun (WGS) entry which is preliminary data.</text>
</comment>
<protein>
    <submittedName>
        <fullName evidence="1">Uncharacterized protein</fullName>
    </submittedName>
</protein>
<accession>A0ABM8XD63</accession>
<reference evidence="1 2" key="1">
    <citation type="submission" date="2021-08" db="EMBL/GenBank/DDBJ databases">
        <authorList>
            <person name="Peeters C."/>
        </authorList>
    </citation>
    <scope>NUCLEOTIDE SEQUENCE [LARGE SCALE GENOMIC DNA]</scope>
    <source>
        <strain evidence="1 2">LMG 32289</strain>
    </source>
</reference>
<organism evidence="1 2">
    <name type="scientific">Cupriavidus pampae</name>
    <dbReference type="NCBI Taxonomy" id="659251"/>
    <lineage>
        <taxon>Bacteria</taxon>
        <taxon>Pseudomonadati</taxon>
        <taxon>Pseudomonadota</taxon>
        <taxon>Betaproteobacteria</taxon>
        <taxon>Burkholderiales</taxon>
        <taxon>Burkholderiaceae</taxon>
        <taxon>Cupriavidus</taxon>
    </lineage>
</organism>
<sequence>MSKTDTAIGNMSEAVSNLIRAGRSWLNARQQRRASHDLKGDLQIYERNAATDLEDSLHEINAHEFQPHTDDLHVDAMADDMKARLSAKRAEGRGGWDDAEQCTVEYLAALLVGSLLKGNAVDVANFAMMLHRRGTRASVLADALVNHCNQACQPSLEGLADELLTPRIITRDPEGHLIHSALPALDEDVGIDDFLQAFGIEAAFVDMASDDHAAFDRYLDSNSTDCSYWTPSRPRGESWILTEIYDTEDGPCAMYVRRRPPAPQMPRAGRAVAVQGTLTRLRHLSGDITLALDHAVPQHFRAGTRVSLQLLRGTQSPDTSEAAPPTARQDNRIFYAETVAEQEAASRLISNGAEGML</sequence>
<keyword evidence="2" id="KW-1185">Reference proteome</keyword>
<evidence type="ECO:0000313" key="1">
    <source>
        <dbReference type="EMBL" id="CAG9178039.1"/>
    </source>
</evidence>
<dbReference type="EMBL" id="CAJZAG010000007">
    <property type="protein sequence ID" value="CAG9178039.1"/>
    <property type="molecule type" value="Genomic_DNA"/>
</dbReference>
<dbReference type="RefSeq" id="WP_223991367.1">
    <property type="nucleotide sequence ID" value="NZ_CAJZAG010000007.1"/>
</dbReference>
<dbReference type="Proteomes" id="UP000706525">
    <property type="component" value="Unassembled WGS sequence"/>
</dbReference>
<name>A0ABM8XD63_9BURK</name>
<gene>
    <name evidence="1" type="ORF">LMG32289_03976</name>
</gene>